<proteinExistence type="predicted"/>
<reference evidence="1 2" key="1">
    <citation type="submission" date="2015-05" db="EMBL/GenBank/DDBJ databases">
        <authorList>
            <person name="Wang D.B."/>
            <person name="Wang M."/>
        </authorList>
    </citation>
    <scope>NUCLEOTIDE SEQUENCE [LARGE SCALE GENOMIC DNA]</scope>
    <source>
        <strain evidence="1 2">IMCC 12053</strain>
    </source>
</reference>
<sequence length="59" mass="6311">MFGFLSNKINGWKLPAQGFGELSVPNILNILLSCAQISVCLIGYADAGAFVVALNLKRL</sequence>
<keyword evidence="2" id="KW-1185">Reference proteome</keyword>
<gene>
    <name evidence="1" type="ORF">IMCC12053_2905</name>
</gene>
<protein>
    <submittedName>
        <fullName evidence="1">Uncharacterized protein</fullName>
    </submittedName>
</protein>
<evidence type="ECO:0000313" key="2">
    <source>
        <dbReference type="Proteomes" id="UP000064920"/>
    </source>
</evidence>
<accession>A0A0P0AD19</accession>
<name>A0A0P0AD19_9RHOB</name>
<dbReference type="EMBL" id="CP012023">
    <property type="protein sequence ID" value="ALI56852.1"/>
    <property type="molecule type" value="Genomic_DNA"/>
</dbReference>
<evidence type="ECO:0000313" key="1">
    <source>
        <dbReference type="EMBL" id="ALI56852.1"/>
    </source>
</evidence>
<dbReference type="KEGG" id="cmar:IMCC12053_2905"/>
<dbReference type="AlphaFoldDB" id="A0A0P0AD19"/>
<organism evidence="1 2">
    <name type="scientific">Celeribacter marinus</name>
    <dbReference type="NCBI Taxonomy" id="1397108"/>
    <lineage>
        <taxon>Bacteria</taxon>
        <taxon>Pseudomonadati</taxon>
        <taxon>Pseudomonadota</taxon>
        <taxon>Alphaproteobacteria</taxon>
        <taxon>Rhodobacterales</taxon>
        <taxon>Roseobacteraceae</taxon>
        <taxon>Celeribacter</taxon>
    </lineage>
</organism>
<dbReference type="Proteomes" id="UP000064920">
    <property type="component" value="Chromosome"/>
</dbReference>